<dbReference type="InterPro" id="IPR051946">
    <property type="entry name" value="Intracell_Traff-Reg"/>
</dbReference>
<evidence type="ECO:0000256" key="2">
    <source>
        <dbReference type="ARBA" id="ARBA00023054"/>
    </source>
</evidence>
<proteinExistence type="predicted"/>
<keyword evidence="7" id="KW-1185">Reference proteome</keyword>
<evidence type="ECO:0000259" key="5">
    <source>
        <dbReference type="SMART" id="SM01424"/>
    </source>
</evidence>
<keyword evidence="2 4" id="KW-0175">Coiled coil</keyword>
<sequence length="251" mass="28831">MQGELPVTLDWRTAGFTVLGKIGYENQDWFIPSPALQIDEADLKLSPDQIRETLNYFLLCSNRVSQMTSTYDDIEAVTRLLEEKEKDLELTARIGKELLQQNTKLENTVASLENELRLANEKITQYTHELIKKTELIQILTNDMDEAFLENGGALGGRINLDLLQRRITSLEDENKSLKSEFQRISEDMTDGEAQEQRLLLDITGQLACANSSMNYLEDEVDRQKEENRLQHEQILALTAKLQDTEMKLHK</sequence>
<feature type="coiled-coil region" evidence="4">
    <location>
        <begin position="95"/>
        <end position="129"/>
    </location>
</feature>
<comment type="subcellular location">
    <subcellularLocation>
        <location evidence="1">Mitochondrion</location>
    </subcellularLocation>
</comment>
<organism evidence="6 7">
    <name type="scientific">Popillia japonica</name>
    <name type="common">Japanese beetle</name>
    <dbReference type="NCBI Taxonomy" id="7064"/>
    <lineage>
        <taxon>Eukaryota</taxon>
        <taxon>Metazoa</taxon>
        <taxon>Ecdysozoa</taxon>
        <taxon>Arthropoda</taxon>
        <taxon>Hexapoda</taxon>
        <taxon>Insecta</taxon>
        <taxon>Pterygota</taxon>
        <taxon>Neoptera</taxon>
        <taxon>Endopterygota</taxon>
        <taxon>Coleoptera</taxon>
        <taxon>Polyphaga</taxon>
        <taxon>Scarabaeiformia</taxon>
        <taxon>Scarabaeidae</taxon>
        <taxon>Rutelinae</taxon>
        <taxon>Popillia</taxon>
    </lineage>
</organism>
<dbReference type="SMART" id="SM01424">
    <property type="entry name" value="HAP1_N"/>
    <property type="match status" value="1"/>
</dbReference>
<dbReference type="GO" id="GO:0006605">
    <property type="term" value="P:protein targeting"/>
    <property type="evidence" value="ECO:0007669"/>
    <property type="project" value="TreeGrafter"/>
</dbReference>
<protein>
    <submittedName>
        <fullName evidence="6">HAP1 N-terminal conserved region</fullName>
    </submittedName>
</protein>
<dbReference type="PANTHER" id="PTHR15751">
    <property type="entry name" value="TRAFFICKING KINESIN-BINDING PROTEIN"/>
    <property type="match status" value="1"/>
</dbReference>
<feature type="domain" description="HAP1 N-terminal" evidence="5">
    <location>
        <begin position="2"/>
        <end position="251"/>
    </location>
</feature>
<dbReference type="Proteomes" id="UP001458880">
    <property type="component" value="Unassembled WGS sequence"/>
</dbReference>
<reference evidence="6 7" key="1">
    <citation type="journal article" date="2024" name="BMC Genomics">
        <title>De novo assembly and annotation of Popillia japonica's genome with initial clues to its potential as an invasive pest.</title>
        <authorList>
            <person name="Cucini C."/>
            <person name="Boschi S."/>
            <person name="Funari R."/>
            <person name="Cardaioli E."/>
            <person name="Iannotti N."/>
            <person name="Marturano G."/>
            <person name="Paoli F."/>
            <person name="Bruttini M."/>
            <person name="Carapelli A."/>
            <person name="Frati F."/>
            <person name="Nardi F."/>
        </authorList>
    </citation>
    <scope>NUCLEOTIDE SEQUENCE [LARGE SCALE GENOMIC DNA]</scope>
    <source>
        <strain evidence="6">DMR45628</strain>
    </source>
</reference>
<dbReference type="GO" id="GO:0005739">
    <property type="term" value="C:mitochondrion"/>
    <property type="evidence" value="ECO:0007669"/>
    <property type="project" value="UniProtKB-SubCell"/>
</dbReference>
<accession>A0AAW1MYY0</accession>
<evidence type="ECO:0000256" key="4">
    <source>
        <dbReference type="SAM" id="Coils"/>
    </source>
</evidence>
<dbReference type="AlphaFoldDB" id="A0AAW1MYY0"/>
<evidence type="ECO:0000313" key="7">
    <source>
        <dbReference type="Proteomes" id="UP001458880"/>
    </source>
</evidence>
<dbReference type="GO" id="GO:0017022">
    <property type="term" value="F:myosin binding"/>
    <property type="evidence" value="ECO:0007669"/>
    <property type="project" value="TreeGrafter"/>
</dbReference>
<dbReference type="Pfam" id="PF04849">
    <property type="entry name" value="HAP1_N"/>
    <property type="match status" value="1"/>
</dbReference>
<dbReference type="InterPro" id="IPR006933">
    <property type="entry name" value="HAP1_N"/>
</dbReference>
<evidence type="ECO:0000313" key="6">
    <source>
        <dbReference type="EMBL" id="KAK9751633.1"/>
    </source>
</evidence>
<comment type="caution">
    <text evidence="6">The sequence shown here is derived from an EMBL/GenBank/DDBJ whole genome shotgun (WGS) entry which is preliminary data.</text>
</comment>
<dbReference type="EMBL" id="JASPKY010000026">
    <property type="protein sequence ID" value="KAK9751633.1"/>
    <property type="molecule type" value="Genomic_DNA"/>
</dbReference>
<gene>
    <name evidence="6" type="ORF">QE152_g4881</name>
</gene>
<evidence type="ECO:0000256" key="1">
    <source>
        <dbReference type="ARBA" id="ARBA00004173"/>
    </source>
</evidence>
<dbReference type="GO" id="GO:0031410">
    <property type="term" value="C:cytoplasmic vesicle"/>
    <property type="evidence" value="ECO:0007669"/>
    <property type="project" value="TreeGrafter"/>
</dbReference>
<evidence type="ECO:0000256" key="3">
    <source>
        <dbReference type="ARBA" id="ARBA00023128"/>
    </source>
</evidence>
<dbReference type="GO" id="GO:0048311">
    <property type="term" value="P:mitochondrion distribution"/>
    <property type="evidence" value="ECO:0007669"/>
    <property type="project" value="TreeGrafter"/>
</dbReference>
<feature type="coiled-coil region" evidence="4">
    <location>
        <begin position="161"/>
        <end position="234"/>
    </location>
</feature>
<dbReference type="PANTHER" id="PTHR15751:SF12">
    <property type="entry name" value="TRAFFICKING KINESIN-BINDING PROTEIN MILT"/>
    <property type="match status" value="1"/>
</dbReference>
<dbReference type="GO" id="GO:0047496">
    <property type="term" value="P:vesicle transport along microtubule"/>
    <property type="evidence" value="ECO:0007669"/>
    <property type="project" value="TreeGrafter"/>
</dbReference>
<name>A0AAW1MYY0_POPJA</name>
<keyword evidence="3" id="KW-0496">Mitochondrion</keyword>